<evidence type="ECO:0000256" key="2">
    <source>
        <dbReference type="RuleBase" id="RU363019"/>
    </source>
</evidence>
<dbReference type="Proteomes" id="UP001281410">
    <property type="component" value="Unassembled WGS sequence"/>
</dbReference>
<dbReference type="PANTHER" id="PTHR11071">
    <property type="entry name" value="PEPTIDYL-PROLYL CIS-TRANS ISOMERASE"/>
    <property type="match status" value="1"/>
</dbReference>
<evidence type="ECO:0000313" key="5">
    <source>
        <dbReference type="Proteomes" id="UP001281410"/>
    </source>
</evidence>
<comment type="caution">
    <text evidence="4">The sequence shown here is derived from an EMBL/GenBank/DDBJ whole genome shotgun (WGS) entry which is preliminary data.</text>
</comment>
<comment type="function">
    <text evidence="2">PPIases accelerate the folding of proteins. It catalyzes the cis-trans isomerization of proline imidic peptide bonds in oligopeptides.</text>
</comment>
<dbReference type="AlphaFoldDB" id="A0AAE0E7F4"/>
<proteinExistence type="inferred from homology"/>
<dbReference type="InterPro" id="IPR011320">
    <property type="entry name" value="RNase_H1_N"/>
</dbReference>
<evidence type="ECO:0000313" key="4">
    <source>
        <dbReference type="EMBL" id="KAK3212228.1"/>
    </source>
</evidence>
<dbReference type="SUPFAM" id="SSF50891">
    <property type="entry name" value="Cyclophilin-like"/>
    <property type="match status" value="1"/>
</dbReference>
<reference evidence="4" key="1">
    <citation type="journal article" date="2023" name="Plant J.">
        <title>Genome sequences and population genomics provide insights into the demographic history, inbreeding, and mutation load of two 'living fossil' tree species of Dipteronia.</title>
        <authorList>
            <person name="Feng Y."/>
            <person name="Comes H.P."/>
            <person name="Chen J."/>
            <person name="Zhu S."/>
            <person name="Lu R."/>
            <person name="Zhang X."/>
            <person name="Li P."/>
            <person name="Qiu J."/>
            <person name="Olsen K.M."/>
            <person name="Qiu Y."/>
        </authorList>
    </citation>
    <scope>NUCLEOTIDE SEQUENCE</scope>
    <source>
        <strain evidence="4">NBL</strain>
    </source>
</reference>
<dbReference type="InterPro" id="IPR037056">
    <property type="entry name" value="RNase_H1_N_sf"/>
</dbReference>
<dbReference type="GO" id="GO:0003755">
    <property type="term" value="F:peptidyl-prolyl cis-trans isomerase activity"/>
    <property type="evidence" value="ECO:0007669"/>
    <property type="project" value="UniProtKB-UniRule"/>
</dbReference>
<evidence type="ECO:0000259" key="3">
    <source>
        <dbReference type="PROSITE" id="PS50072"/>
    </source>
</evidence>
<dbReference type="EC" id="5.2.1.8" evidence="2"/>
<name>A0AAE0E7F4_9ROSI</name>
<organism evidence="4 5">
    <name type="scientific">Dipteronia sinensis</name>
    <dbReference type="NCBI Taxonomy" id="43782"/>
    <lineage>
        <taxon>Eukaryota</taxon>
        <taxon>Viridiplantae</taxon>
        <taxon>Streptophyta</taxon>
        <taxon>Embryophyta</taxon>
        <taxon>Tracheophyta</taxon>
        <taxon>Spermatophyta</taxon>
        <taxon>Magnoliopsida</taxon>
        <taxon>eudicotyledons</taxon>
        <taxon>Gunneridae</taxon>
        <taxon>Pentapetalae</taxon>
        <taxon>rosids</taxon>
        <taxon>malvids</taxon>
        <taxon>Sapindales</taxon>
        <taxon>Sapindaceae</taxon>
        <taxon>Hippocastanoideae</taxon>
        <taxon>Acereae</taxon>
        <taxon>Dipteronia</taxon>
    </lineage>
</organism>
<dbReference type="EMBL" id="JANJYJ010000005">
    <property type="protein sequence ID" value="KAK3212228.1"/>
    <property type="molecule type" value="Genomic_DNA"/>
</dbReference>
<keyword evidence="5" id="KW-1185">Reference proteome</keyword>
<dbReference type="Pfam" id="PF01693">
    <property type="entry name" value="Cauli_VI"/>
    <property type="match status" value="1"/>
</dbReference>
<accession>A0AAE0E7F4</accession>
<dbReference type="InterPro" id="IPR009027">
    <property type="entry name" value="Ribosomal_bL9/RNase_H1_N"/>
</dbReference>
<dbReference type="PROSITE" id="PS50072">
    <property type="entry name" value="CSA_PPIASE_2"/>
    <property type="match status" value="1"/>
</dbReference>
<sequence>MENRLYEARYFTILWLHNKFPGFTATELNPRLKNRTPGFNIKVHKEDTCIPQSLLLPKSKKGTSFPSLPKTSHNASLPFFSLCSSSYAQISRYKVYVLYEMVKNSMYVVFNGRNPGMYFSCAECHAQVDGFLGALYQKFYSTDEAYKAITSYVHPQNSIESSKTVEENVSKKEGKTNPRVFFDLDICGNLAALCTDEKGIGKNGKPLHYKGTIFHRVIPRCLFNEGDLTKGNRLVGESIYGDSFTDDNFINKHIRPGILSMPNTGPGTNNSQLLICTVKTEWLNGNNVVFGQVV</sequence>
<dbReference type="GO" id="GO:0005886">
    <property type="term" value="C:plasma membrane"/>
    <property type="evidence" value="ECO:0007669"/>
    <property type="project" value="TreeGrafter"/>
</dbReference>
<keyword evidence="2" id="KW-0697">Rotamase</keyword>
<dbReference type="InterPro" id="IPR029000">
    <property type="entry name" value="Cyclophilin-like_dom_sf"/>
</dbReference>
<keyword evidence="2" id="KW-0413">Isomerase</keyword>
<dbReference type="PANTHER" id="PTHR11071:SF561">
    <property type="entry name" value="PEPTIDYL-PROLYL CIS-TRANS ISOMERASE D-RELATED"/>
    <property type="match status" value="1"/>
</dbReference>
<evidence type="ECO:0000256" key="1">
    <source>
        <dbReference type="ARBA" id="ARBA00007365"/>
    </source>
</evidence>
<dbReference type="Pfam" id="PF00160">
    <property type="entry name" value="Pro_isomerase"/>
    <property type="match status" value="1"/>
</dbReference>
<feature type="domain" description="PPIase cyclophilin-type" evidence="3">
    <location>
        <begin position="189"/>
        <end position="294"/>
    </location>
</feature>
<dbReference type="InterPro" id="IPR002130">
    <property type="entry name" value="Cyclophilin-type_PPIase_dom"/>
</dbReference>
<gene>
    <name evidence="4" type="ORF">Dsin_016934</name>
</gene>
<protein>
    <recommendedName>
        <fullName evidence="2">Peptidyl-prolyl cis-trans isomerase</fullName>
        <shortName evidence="2">PPIase</shortName>
        <ecNumber evidence="2">5.2.1.8</ecNumber>
    </recommendedName>
</protein>
<comment type="similarity">
    <text evidence="1 2">Belongs to the cyclophilin-type PPIase family.</text>
</comment>
<dbReference type="GO" id="GO:0006457">
    <property type="term" value="P:protein folding"/>
    <property type="evidence" value="ECO:0007669"/>
    <property type="project" value="TreeGrafter"/>
</dbReference>
<dbReference type="SUPFAM" id="SSF55658">
    <property type="entry name" value="L9 N-domain-like"/>
    <property type="match status" value="1"/>
</dbReference>
<dbReference type="GO" id="GO:0005829">
    <property type="term" value="C:cytosol"/>
    <property type="evidence" value="ECO:0007669"/>
    <property type="project" value="TreeGrafter"/>
</dbReference>
<dbReference type="GO" id="GO:0016018">
    <property type="term" value="F:cyclosporin A binding"/>
    <property type="evidence" value="ECO:0007669"/>
    <property type="project" value="TreeGrafter"/>
</dbReference>
<dbReference type="PRINTS" id="PR00153">
    <property type="entry name" value="CSAPPISMRASE"/>
</dbReference>
<comment type="catalytic activity">
    <reaction evidence="2">
        <text>[protein]-peptidylproline (omega=180) = [protein]-peptidylproline (omega=0)</text>
        <dbReference type="Rhea" id="RHEA:16237"/>
        <dbReference type="Rhea" id="RHEA-COMP:10747"/>
        <dbReference type="Rhea" id="RHEA-COMP:10748"/>
        <dbReference type="ChEBI" id="CHEBI:83833"/>
        <dbReference type="ChEBI" id="CHEBI:83834"/>
        <dbReference type="EC" id="5.2.1.8"/>
    </reaction>
</comment>
<dbReference type="Gene3D" id="2.40.100.10">
    <property type="entry name" value="Cyclophilin-like"/>
    <property type="match status" value="1"/>
</dbReference>
<dbReference type="Gene3D" id="3.40.970.10">
    <property type="entry name" value="Ribonuclease H1, N-terminal domain"/>
    <property type="match status" value="1"/>
</dbReference>